<accession>A0A5B9MJY3</accession>
<comment type="subcellular location">
    <subcellularLocation>
        <location evidence="1">Membrane</location>
        <topology evidence="1">Single-pass membrane protein</topology>
    </subcellularLocation>
</comment>
<dbReference type="RefSeq" id="WP_167547090.1">
    <property type="nucleotide sequence ID" value="NZ_CP036264.1"/>
</dbReference>
<organism evidence="8 9">
    <name type="scientific">Stieleria maiorica</name>
    <dbReference type="NCBI Taxonomy" id="2795974"/>
    <lineage>
        <taxon>Bacteria</taxon>
        <taxon>Pseudomonadati</taxon>
        <taxon>Planctomycetota</taxon>
        <taxon>Planctomycetia</taxon>
        <taxon>Pirellulales</taxon>
        <taxon>Pirellulaceae</taxon>
        <taxon>Stieleria</taxon>
    </lineage>
</organism>
<evidence type="ECO:0000256" key="1">
    <source>
        <dbReference type="ARBA" id="ARBA00004167"/>
    </source>
</evidence>
<keyword evidence="2 7" id="KW-0812">Transmembrane</keyword>
<protein>
    <submittedName>
        <fullName evidence="8">HlyD family secretion protein</fullName>
    </submittedName>
</protein>
<evidence type="ECO:0000256" key="3">
    <source>
        <dbReference type="ARBA" id="ARBA00022989"/>
    </source>
</evidence>
<keyword evidence="5" id="KW-0175">Coiled coil</keyword>
<dbReference type="InterPro" id="IPR011053">
    <property type="entry name" value="Single_hybrid_motif"/>
</dbReference>
<sequence>MHDNADPIPVPWSNRIRLLLTQQLQGWLFVASVIAVTALWFGDRPRLVLPGQVEMVRVVVPASRDGILTTTQAPLARFDRVRQGVTPLAQIDVTDALLEMQTLTAQRSQLLAELESQRQTIRLETMRWRWESDQERRQRVDQSLQRERTRQSAREHVDQLTSETNRTDQQIRALAVRRRENQASLRQAEIAVQSALTRRDRVDRMIRLRLSPATERESIARELALQQTSLHTAQELETMLENDAAELDQQLAATSKRLADASEQLKTLQDDSSIDIASEPAVDIDDASQGVDSQAMLEPYVQAIAAHDAKIRELANRISANEILAPVSGTVAEIHQRPGTFVRRGDPLMTIASDQRRWIVAYVDQADRASVQSETPVQIRIDGTDTFVTTSTIAELGNQFESVPIQLRRDANVDQWGVPIKVPIPPGIPVTPGQRVELLIQ</sequence>
<evidence type="ECO:0000256" key="4">
    <source>
        <dbReference type="ARBA" id="ARBA00023136"/>
    </source>
</evidence>
<feature type="coiled-coil region" evidence="5">
    <location>
        <begin position="230"/>
        <end position="271"/>
    </location>
</feature>
<evidence type="ECO:0000313" key="9">
    <source>
        <dbReference type="Proteomes" id="UP000321353"/>
    </source>
</evidence>
<dbReference type="Gene3D" id="2.40.30.170">
    <property type="match status" value="1"/>
</dbReference>
<evidence type="ECO:0000313" key="8">
    <source>
        <dbReference type="EMBL" id="QEG01683.1"/>
    </source>
</evidence>
<dbReference type="KEGG" id="smam:Mal15_57610"/>
<reference evidence="8 9" key="1">
    <citation type="submission" date="2019-02" db="EMBL/GenBank/DDBJ databases">
        <title>Planctomycetal bacteria perform biofilm scaping via a novel small molecule.</title>
        <authorList>
            <person name="Jeske O."/>
            <person name="Boedeker C."/>
            <person name="Wiegand S."/>
            <person name="Breitling P."/>
            <person name="Kallscheuer N."/>
            <person name="Jogler M."/>
            <person name="Rohde M."/>
            <person name="Petersen J."/>
            <person name="Medema M.H."/>
            <person name="Surup F."/>
            <person name="Jogler C."/>
        </authorList>
    </citation>
    <scope>NUCLEOTIDE SEQUENCE [LARGE SCALE GENOMIC DNA]</scope>
    <source>
        <strain evidence="8 9">Mal15</strain>
    </source>
</reference>
<feature type="compositionally biased region" description="Basic and acidic residues" evidence="6">
    <location>
        <begin position="141"/>
        <end position="158"/>
    </location>
</feature>
<dbReference type="SUPFAM" id="SSF51230">
    <property type="entry name" value="Single hybrid motif"/>
    <property type="match status" value="1"/>
</dbReference>
<dbReference type="PANTHER" id="PTHR30386">
    <property type="entry name" value="MEMBRANE FUSION SUBUNIT OF EMRAB-TOLC MULTIDRUG EFFLUX PUMP"/>
    <property type="match status" value="1"/>
</dbReference>
<proteinExistence type="predicted"/>
<feature type="transmembrane region" description="Helical" evidence="7">
    <location>
        <begin position="24"/>
        <end position="42"/>
    </location>
</feature>
<dbReference type="GO" id="GO:0016020">
    <property type="term" value="C:membrane"/>
    <property type="evidence" value="ECO:0007669"/>
    <property type="project" value="UniProtKB-SubCell"/>
</dbReference>
<evidence type="ECO:0000256" key="5">
    <source>
        <dbReference type="SAM" id="Coils"/>
    </source>
</evidence>
<keyword evidence="3 7" id="KW-1133">Transmembrane helix</keyword>
<keyword evidence="9" id="KW-1185">Reference proteome</keyword>
<gene>
    <name evidence="8" type="ORF">Mal15_57610</name>
</gene>
<feature type="region of interest" description="Disordered" evidence="6">
    <location>
        <begin position="141"/>
        <end position="166"/>
    </location>
</feature>
<dbReference type="PANTHER" id="PTHR30386:SF26">
    <property type="entry name" value="TRANSPORT PROTEIN COMB"/>
    <property type="match status" value="1"/>
</dbReference>
<dbReference type="EMBL" id="CP036264">
    <property type="protein sequence ID" value="QEG01683.1"/>
    <property type="molecule type" value="Genomic_DNA"/>
</dbReference>
<dbReference type="InterPro" id="IPR050739">
    <property type="entry name" value="MFP"/>
</dbReference>
<dbReference type="AlphaFoldDB" id="A0A5B9MJY3"/>
<evidence type="ECO:0000256" key="6">
    <source>
        <dbReference type="SAM" id="MobiDB-lite"/>
    </source>
</evidence>
<evidence type="ECO:0000256" key="2">
    <source>
        <dbReference type="ARBA" id="ARBA00022692"/>
    </source>
</evidence>
<evidence type="ECO:0000256" key="7">
    <source>
        <dbReference type="SAM" id="Phobius"/>
    </source>
</evidence>
<name>A0A5B9MJY3_9BACT</name>
<keyword evidence="4 7" id="KW-0472">Membrane</keyword>
<dbReference type="Proteomes" id="UP000321353">
    <property type="component" value="Chromosome"/>
</dbReference>